<feature type="non-terminal residue" evidence="1">
    <location>
        <position position="390"/>
    </location>
</feature>
<accession>A0A0F9A7R8</accession>
<name>A0A0F9A7R8_9ZZZZ</name>
<evidence type="ECO:0000313" key="1">
    <source>
        <dbReference type="EMBL" id="KKK74604.1"/>
    </source>
</evidence>
<feature type="non-terminal residue" evidence="1">
    <location>
        <position position="1"/>
    </location>
</feature>
<reference evidence="1" key="1">
    <citation type="journal article" date="2015" name="Nature">
        <title>Complex archaea that bridge the gap between prokaryotes and eukaryotes.</title>
        <authorList>
            <person name="Spang A."/>
            <person name="Saw J.H."/>
            <person name="Jorgensen S.L."/>
            <person name="Zaremba-Niedzwiedzka K."/>
            <person name="Martijn J."/>
            <person name="Lind A.E."/>
            <person name="van Eijk R."/>
            <person name="Schleper C."/>
            <person name="Guy L."/>
            <person name="Ettema T.J."/>
        </authorList>
    </citation>
    <scope>NUCLEOTIDE SEQUENCE</scope>
</reference>
<sequence>VRFEYGVLLGANFASGLGNVTGGTWNNISDIPVDLLALGNKRLATPKGWKILDKYGMTEQSLYLEPVGGVLDRLTAGERALFAFMQGGEFYLRGSAALARIPEAEYQSGELSSHTRAVIRRQIGRTQGLFGPAQAPLLSQVTILRPIWMFKHWMINEIELLNSFAKEAIVRINRNPQWKQEIVHNEGVRRITKWILIAALFYLFGPEYLKKEVRQKFGIPKTLAGAIIGMKGVLYEDVMVAFRLLVRIGNNEIRDAQEELRNWFYYKPIFRKNKELVEGLMTGTITSPDGVLKSRVDAAEALKRGMIGGWTAQAQKEQELNTLLSTILPAPTYTVWDFDTGPRRVKTDYQKIKEDVMRLIIKKGYDNVEEVKADKQLSSMLFKYNEKAEA</sequence>
<gene>
    <name evidence="1" type="ORF">LCGC14_2882110</name>
</gene>
<comment type="caution">
    <text evidence="1">The sequence shown here is derived from an EMBL/GenBank/DDBJ whole genome shotgun (WGS) entry which is preliminary data.</text>
</comment>
<protein>
    <submittedName>
        <fullName evidence="1">Uncharacterized protein</fullName>
    </submittedName>
</protein>
<dbReference type="AlphaFoldDB" id="A0A0F9A7R8"/>
<dbReference type="EMBL" id="LAZR01056240">
    <property type="protein sequence ID" value="KKK74604.1"/>
    <property type="molecule type" value="Genomic_DNA"/>
</dbReference>
<proteinExistence type="predicted"/>
<organism evidence="1">
    <name type="scientific">marine sediment metagenome</name>
    <dbReference type="NCBI Taxonomy" id="412755"/>
    <lineage>
        <taxon>unclassified sequences</taxon>
        <taxon>metagenomes</taxon>
        <taxon>ecological metagenomes</taxon>
    </lineage>
</organism>